<accession>A0ACB0IUJ0</accession>
<keyword evidence="2" id="KW-1185">Reference proteome</keyword>
<dbReference type="EMBL" id="CASHSV030000002">
    <property type="protein sequence ID" value="CAJ2635397.1"/>
    <property type="molecule type" value="Genomic_DNA"/>
</dbReference>
<dbReference type="Proteomes" id="UP001177021">
    <property type="component" value="Unassembled WGS sequence"/>
</dbReference>
<comment type="caution">
    <text evidence="1">The sequence shown here is derived from an EMBL/GenBank/DDBJ whole genome shotgun (WGS) entry which is preliminary data.</text>
</comment>
<evidence type="ECO:0000313" key="1">
    <source>
        <dbReference type="EMBL" id="CAJ2635397.1"/>
    </source>
</evidence>
<evidence type="ECO:0000313" key="2">
    <source>
        <dbReference type="Proteomes" id="UP001177021"/>
    </source>
</evidence>
<gene>
    <name evidence="1" type="ORF">MILVUS5_LOCUS6088</name>
</gene>
<proteinExistence type="predicted"/>
<protein>
    <submittedName>
        <fullName evidence="1">Uncharacterized protein</fullName>
    </submittedName>
</protein>
<name>A0ACB0IUJ0_TRIPR</name>
<organism evidence="1 2">
    <name type="scientific">Trifolium pratense</name>
    <name type="common">Red clover</name>
    <dbReference type="NCBI Taxonomy" id="57577"/>
    <lineage>
        <taxon>Eukaryota</taxon>
        <taxon>Viridiplantae</taxon>
        <taxon>Streptophyta</taxon>
        <taxon>Embryophyta</taxon>
        <taxon>Tracheophyta</taxon>
        <taxon>Spermatophyta</taxon>
        <taxon>Magnoliopsida</taxon>
        <taxon>eudicotyledons</taxon>
        <taxon>Gunneridae</taxon>
        <taxon>Pentapetalae</taxon>
        <taxon>rosids</taxon>
        <taxon>fabids</taxon>
        <taxon>Fabales</taxon>
        <taxon>Fabaceae</taxon>
        <taxon>Papilionoideae</taxon>
        <taxon>50 kb inversion clade</taxon>
        <taxon>NPAAA clade</taxon>
        <taxon>Hologalegina</taxon>
        <taxon>IRL clade</taxon>
        <taxon>Trifolieae</taxon>
        <taxon>Trifolium</taxon>
    </lineage>
</organism>
<sequence>MEGTSYSNADCDEVSGSVTPSQKQELLKFELQSLNTNLPPTTDDGDNSSVASMNEGCESPLSSWDSEPETDIASLINCDGMPEGSLQSINLEENYLDMEEQNQFVGVENSDDGLLWEMDNRSYDDLLKKFLEKEEELRLSNFRLELLEQGNINLKVQAENSEVQLENVSK</sequence>
<reference evidence="1" key="1">
    <citation type="submission" date="2023-10" db="EMBL/GenBank/DDBJ databases">
        <authorList>
            <person name="Rodriguez Cubillos JULIANA M."/>
            <person name="De Vega J."/>
        </authorList>
    </citation>
    <scope>NUCLEOTIDE SEQUENCE</scope>
</reference>